<feature type="binding site" evidence="12">
    <location>
        <position position="141"/>
    </location>
    <ligand>
        <name>substrate</name>
    </ligand>
</feature>
<dbReference type="InterPro" id="IPR011611">
    <property type="entry name" value="PfkB_dom"/>
</dbReference>
<feature type="binding site" evidence="12">
    <location>
        <begin position="12"/>
        <end position="14"/>
    </location>
    <ligand>
        <name>substrate</name>
    </ligand>
</feature>
<evidence type="ECO:0000256" key="10">
    <source>
        <dbReference type="ARBA" id="ARBA00022958"/>
    </source>
</evidence>
<dbReference type="PANTHER" id="PTHR10584">
    <property type="entry name" value="SUGAR KINASE"/>
    <property type="match status" value="1"/>
</dbReference>
<feature type="active site" description="Proton acceptor" evidence="12">
    <location>
        <position position="253"/>
    </location>
</feature>
<evidence type="ECO:0000256" key="13">
    <source>
        <dbReference type="PIRNR" id="PIRNR000535"/>
    </source>
</evidence>
<feature type="binding site" evidence="12">
    <location>
        <position position="283"/>
    </location>
    <ligand>
        <name>K(+)</name>
        <dbReference type="ChEBI" id="CHEBI:29103"/>
    </ligand>
</feature>
<dbReference type="PANTHER" id="PTHR10584:SF166">
    <property type="entry name" value="RIBOKINASE"/>
    <property type="match status" value="1"/>
</dbReference>
<comment type="function">
    <text evidence="12">Catalyzes the phosphorylation of ribose at O-5 in a reaction requiring ATP and magnesium. The resulting D-ribose-5-phosphate can then be used either for sythesis of nucleotides, histidine, and tryptophan, or as a component of the pentose phosphate pathway.</text>
</comment>
<evidence type="ECO:0000256" key="1">
    <source>
        <dbReference type="ARBA" id="ARBA00005380"/>
    </source>
</evidence>
<name>A0ABU4FVN0_9BACL</name>
<evidence type="ECO:0000256" key="6">
    <source>
        <dbReference type="ARBA" id="ARBA00022741"/>
    </source>
</evidence>
<keyword evidence="7 12" id="KW-0418">Kinase</keyword>
<evidence type="ECO:0000256" key="7">
    <source>
        <dbReference type="ARBA" id="ARBA00022777"/>
    </source>
</evidence>
<feature type="binding site" evidence="12">
    <location>
        <begin position="40"/>
        <end position="44"/>
    </location>
    <ligand>
        <name>substrate</name>
    </ligand>
</feature>
<comment type="activity regulation">
    <text evidence="12">Activated by a monovalent cation that binds near, but not in, the active site. The most likely occupant of the site in vivo is potassium. Ion binding induces a conformational change that may alter substrate affinity.</text>
</comment>
<evidence type="ECO:0000313" key="15">
    <source>
        <dbReference type="EMBL" id="MDW0108765.1"/>
    </source>
</evidence>
<dbReference type="InterPro" id="IPR011877">
    <property type="entry name" value="Ribokinase"/>
</dbReference>
<feature type="binding site" evidence="12">
    <location>
        <begin position="221"/>
        <end position="226"/>
    </location>
    <ligand>
        <name>ATP</name>
        <dbReference type="ChEBI" id="CHEBI:30616"/>
    </ligand>
</feature>
<evidence type="ECO:0000256" key="12">
    <source>
        <dbReference type="HAMAP-Rule" id="MF_01987"/>
    </source>
</evidence>
<dbReference type="HAMAP" id="MF_01987">
    <property type="entry name" value="Ribokinase"/>
    <property type="match status" value="1"/>
</dbReference>
<feature type="binding site" evidence="12">
    <location>
        <begin position="252"/>
        <end position="253"/>
    </location>
    <ligand>
        <name>ATP</name>
        <dbReference type="ChEBI" id="CHEBI:30616"/>
    </ligand>
</feature>
<comment type="caution">
    <text evidence="15">The sequence shown here is derived from an EMBL/GenBank/DDBJ whole genome shotgun (WGS) entry which is preliminary data.</text>
</comment>
<comment type="pathway">
    <text evidence="13">Carbohydrate metabolism; D-tagatose 6-phosphate degradation; D-glyceraldehyde 3-phosphate and glycerone phosphate from D-tagatose 6-phosphate: step 1/2.</text>
</comment>
<feature type="binding site" evidence="12">
    <location>
        <position position="288"/>
    </location>
    <ligand>
        <name>K(+)</name>
        <dbReference type="ChEBI" id="CHEBI:29103"/>
    </ligand>
</feature>
<keyword evidence="9 12" id="KW-0460">Magnesium</keyword>
<dbReference type="InterPro" id="IPR002173">
    <property type="entry name" value="Carboh/pur_kinase_PfkB_CS"/>
</dbReference>
<keyword evidence="10 12" id="KW-0630">Potassium</keyword>
<sequence length="300" mass="32306">MKKRIVVVGSLNMDIIISTNRLPQIGETILGNEVNYLPGGKGANQAVSIARLGGDVSMIGAVGQDEFGKSLLEQMEQNQVNTEFIDQVEDVKTGIADIFHVNHDNCIIVVPGANFTLTPDKITPEMEQLISEADVLLTQLEIPIETVQKVLEIANKNSVTTILNPAPAQTLPAELLQLVDYLTPNETEFALLAEHTLTTNDELATLMKKWETTYNQTLIVTLGEQGSAYLQDGNLVITPAQKVKVVDTTGAGDSYNGALAVSIAQEKSLPEMVAFATKVAAHAVTKFGAQDGMPYTADLD</sequence>
<protein>
    <recommendedName>
        <fullName evidence="3 12">Ribokinase</fullName>
        <shortName evidence="12">RK</shortName>
        <ecNumber evidence="2 12">2.7.1.15</ecNumber>
    </recommendedName>
</protein>
<proteinExistence type="inferred from homology"/>
<accession>A0ABU4FVN0</accession>
<dbReference type="InterPro" id="IPR002139">
    <property type="entry name" value="Ribo/fructo_kinase"/>
</dbReference>
<evidence type="ECO:0000256" key="4">
    <source>
        <dbReference type="ARBA" id="ARBA00022679"/>
    </source>
</evidence>
<keyword evidence="5 12" id="KW-0479">Metal-binding</keyword>
<dbReference type="PRINTS" id="PR00990">
    <property type="entry name" value="RIBOKINASE"/>
</dbReference>
<keyword evidence="4 12" id="KW-0808">Transferase</keyword>
<evidence type="ECO:0000259" key="14">
    <source>
        <dbReference type="Pfam" id="PF00294"/>
    </source>
</evidence>
<dbReference type="CDD" id="cd01174">
    <property type="entry name" value="ribokinase"/>
    <property type="match status" value="1"/>
</dbReference>
<dbReference type="GO" id="GO:0004747">
    <property type="term" value="F:ribokinase activity"/>
    <property type="evidence" value="ECO:0007669"/>
    <property type="project" value="UniProtKB-EC"/>
</dbReference>
<keyword evidence="11 12" id="KW-0119">Carbohydrate metabolism</keyword>
<dbReference type="InterPro" id="IPR017583">
    <property type="entry name" value="Tagatose/fructose_Pkinase"/>
</dbReference>
<evidence type="ECO:0000256" key="9">
    <source>
        <dbReference type="ARBA" id="ARBA00022842"/>
    </source>
</evidence>
<dbReference type="Gene3D" id="3.40.1190.20">
    <property type="match status" value="1"/>
</dbReference>
<keyword evidence="12" id="KW-0963">Cytoplasm</keyword>
<dbReference type="PIRSF" id="PIRSF000535">
    <property type="entry name" value="1PFK/6PFK/LacC"/>
    <property type="match status" value="1"/>
</dbReference>
<keyword evidence="13" id="KW-0423">Lactose metabolism</keyword>
<comment type="pathway">
    <text evidence="12">Carbohydrate metabolism; D-ribose degradation; D-ribose 5-phosphate from beta-D-ribopyranose: step 2/2.</text>
</comment>
<evidence type="ECO:0000313" key="16">
    <source>
        <dbReference type="Proteomes" id="UP001280629"/>
    </source>
</evidence>
<keyword evidence="8 12" id="KW-0067">ATP-binding</keyword>
<feature type="domain" description="Carbohydrate kinase PfkB" evidence="14">
    <location>
        <begin position="3"/>
        <end position="294"/>
    </location>
</feature>
<comment type="caution">
    <text evidence="12">Lacks conserved residue(s) required for the propagation of feature annotation.</text>
</comment>
<keyword evidence="16" id="KW-1185">Reference proteome</keyword>
<dbReference type="EC" id="2.7.1.15" evidence="2 12"/>
<comment type="catalytic activity">
    <reaction evidence="12">
        <text>D-ribose + ATP = D-ribose 5-phosphate + ADP + H(+)</text>
        <dbReference type="Rhea" id="RHEA:13697"/>
        <dbReference type="ChEBI" id="CHEBI:15378"/>
        <dbReference type="ChEBI" id="CHEBI:30616"/>
        <dbReference type="ChEBI" id="CHEBI:47013"/>
        <dbReference type="ChEBI" id="CHEBI:78346"/>
        <dbReference type="ChEBI" id="CHEBI:456216"/>
        <dbReference type="EC" id="2.7.1.15"/>
    </reaction>
</comment>
<feature type="binding site" evidence="12">
    <location>
        <position position="286"/>
    </location>
    <ligand>
        <name>K(+)</name>
        <dbReference type="ChEBI" id="CHEBI:29103"/>
    </ligand>
</feature>
<feature type="binding site" evidence="12">
    <location>
        <position position="253"/>
    </location>
    <ligand>
        <name>substrate</name>
    </ligand>
</feature>
<dbReference type="PROSITE" id="PS00583">
    <property type="entry name" value="PFKB_KINASES_1"/>
    <property type="match status" value="1"/>
</dbReference>
<evidence type="ECO:0000256" key="8">
    <source>
        <dbReference type="ARBA" id="ARBA00022840"/>
    </source>
</evidence>
<comment type="subcellular location">
    <subcellularLocation>
        <location evidence="12">Cytoplasm</location>
    </subcellularLocation>
</comment>
<dbReference type="Pfam" id="PF00294">
    <property type="entry name" value="PfkB"/>
    <property type="match status" value="1"/>
</dbReference>
<feature type="binding site" evidence="12">
    <location>
        <position position="249"/>
    </location>
    <ligand>
        <name>K(+)</name>
        <dbReference type="ChEBI" id="CHEBI:29103"/>
    </ligand>
</feature>
<feature type="binding site" evidence="12">
    <location>
        <position position="247"/>
    </location>
    <ligand>
        <name>K(+)</name>
        <dbReference type="ChEBI" id="CHEBI:29103"/>
    </ligand>
</feature>
<evidence type="ECO:0000256" key="3">
    <source>
        <dbReference type="ARBA" id="ARBA00016943"/>
    </source>
</evidence>
<feature type="binding site" evidence="12">
    <location>
        <position position="185"/>
    </location>
    <ligand>
        <name>ATP</name>
        <dbReference type="ChEBI" id="CHEBI:30616"/>
    </ligand>
</feature>
<dbReference type="NCBIfam" id="TIGR02152">
    <property type="entry name" value="D_ribokin_bact"/>
    <property type="match status" value="1"/>
</dbReference>
<reference evidence="15 16" key="1">
    <citation type="submission" date="2023-06" db="EMBL/GenBank/DDBJ databases">
        <title>Sporosarcina sp. nov., isolated from Korean traditional fermented seafood 'Jeotgal'.</title>
        <authorList>
            <person name="Yang A.-I."/>
            <person name="Shin N.-R."/>
        </authorList>
    </citation>
    <scope>NUCLEOTIDE SEQUENCE [LARGE SCALE GENOMIC DNA]</scope>
    <source>
        <strain evidence="15 16">KCTC3840</strain>
    </source>
</reference>
<dbReference type="PROSITE" id="PS00584">
    <property type="entry name" value="PFKB_KINASES_2"/>
    <property type="match status" value="1"/>
</dbReference>
<comment type="similarity">
    <text evidence="1">Belongs to the carbohydrate kinase pfkB family.</text>
</comment>
<comment type="similarity">
    <text evidence="12">Belongs to the carbohydrate kinase PfkB family. Ribokinase subfamily.</text>
</comment>
<dbReference type="InterPro" id="IPR029056">
    <property type="entry name" value="Ribokinase-like"/>
</dbReference>
<gene>
    <name evidence="12 15" type="primary">rbsK</name>
    <name evidence="15" type="ORF">QT716_01740</name>
</gene>
<organism evidence="15 16">
    <name type="scientific">Sporosarcina aquimarina</name>
    <dbReference type="NCBI Taxonomy" id="114975"/>
    <lineage>
        <taxon>Bacteria</taxon>
        <taxon>Bacillati</taxon>
        <taxon>Bacillota</taxon>
        <taxon>Bacilli</taxon>
        <taxon>Bacillales</taxon>
        <taxon>Caryophanaceae</taxon>
        <taxon>Sporosarcina</taxon>
    </lineage>
</organism>
<evidence type="ECO:0000256" key="5">
    <source>
        <dbReference type="ARBA" id="ARBA00022723"/>
    </source>
</evidence>
<comment type="subunit">
    <text evidence="12">Homodimer.</text>
</comment>
<comment type="catalytic activity">
    <reaction evidence="13">
        <text>D-tagatofuranose 6-phosphate + ATP = D-tagatofuranose 1,6-bisphosphate + ADP + H(+)</text>
        <dbReference type="Rhea" id="RHEA:12420"/>
        <dbReference type="ChEBI" id="CHEBI:15378"/>
        <dbReference type="ChEBI" id="CHEBI:30616"/>
        <dbReference type="ChEBI" id="CHEBI:58694"/>
        <dbReference type="ChEBI" id="CHEBI:58695"/>
        <dbReference type="ChEBI" id="CHEBI:456216"/>
        <dbReference type="EC" id="2.7.1.144"/>
    </reaction>
</comment>
<comment type="cofactor">
    <cofactor evidence="12">
        <name>Mg(2+)</name>
        <dbReference type="ChEBI" id="CHEBI:18420"/>
    </cofactor>
    <text evidence="12">Requires a divalent cation, most likely magnesium in vivo, as an electrophilic catalyst to aid phosphoryl group transfer. It is the chelate of the metal and the nucleotide that is the actual substrate.</text>
</comment>
<dbReference type="Proteomes" id="UP001280629">
    <property type="component" value="Unassembled WGS sequence"/>
</dbReference>
<dbReference type="SUPFAM" id="SSF53613">
    <property type="entry name" value="Ribokinase-like"/>
    <property type="match status" value="1"/>
</dbReference>
<dbReference type="EMBL" id="JAUBDH010000001">
    <property type="protein sequence ID" value="MDW0108765.1"/>
    <property type="molecule type" value="Genomic_DNA"/>
</dbReference>
<evidence type="ECO:0000256" key="11">
    <source>
        <dbReference type="ARBA" id="ARBA00023277"/>
    </source>
</evidence>
<comment type="similarity">
    <text evidence="13">Belongs to the carbohydrate kinase PfkB family. LacC subfamily.</text>
</comment>
<evidence type="ECO:0000256" key="2">
    <source>
        <dbReference type="ARBA" id="ARBA00012035"/>
    </source>
</evidence>
<keyword evidence="6 12" id="KW-0547">Nucleotide-binding</keyword>